<dbReference type="PROSITE" id="PS00584">
    <property type="entry name" value="PFKB_KINASES_2"/>
    <property type="match status" value="1"/>
</dbReference>
<keyword evidence="2 4" id="KW-0418">Kinase</keyword>
<evidence type="ECO:0000259" key="3">
    <source>
        <dbReference type="Pfam" id="PF00294"/>
    </source>
</evidence>
<dbReference type="AlphaFoldDB" id="A0A2S8S3L1"/>
<feature type="domain" description="Carbohydrate kinase PfkB" evidence="3">
    <location>
        <begin position="17"/>
        <end position="266"/>
    </location>
</feature>
<dbReference type="EMBL" id="PVEP01000009">
    <property type="protein sequence ID" value="PQV55375.1"/>
    <property type="molecule type" value="Genomic_DNA"/>
</dbReference>
<proteinExistence type="predicted"/>
<evidence type="ECO:0000313" key="5">
    <source>
        <dbReference type="Proteomes" id="UP000238338"/>
    </source>
</evidence>
<comment type="caution">
    <text evidence="4">The sequence shown here is derived from an EMBL/GenBank/DDBJ whole genome shotgun (WGS) entry which is preliminary data.</text>
</comment>
<dbReference type="Proteomes" id="UP000238338">
    <property type="component" value="Unassembled WGS sequence"/>
</dbReference>
<accession>A0A2S8S3L1</accession>
<dbReference type="SUPFAM" id="SSF53613">
    <property type="entry name" value="Ribokinase-like"/>
    <property type="match status" value="1"/>
</dbReference>
<name>A0A2S8S3L1_9RHOB</name>
<dbReference type="Gene3D" id="3.40.1190.20">
    <property type="match status" value="1"/>
</dbReference>
<organism evidence="4 5">
    <name type="scientific">Albidovulum denitrificans</name>
    <dbReference type="NCBI Taxonomy" id="404881"/>
    <lineage>
        <taxon>Bacteria</taxon>
        <taxon>Pseudomonadati</taxon>
        <taxon>Pseudomonadota</taxon>
        <taxon>Alphaproteobacteria</taxon>
        <taxon>Rhodobacterales</taxon>
        <taxon>Paracoccaceae</taxon>
        <taxon>Albidovulum</taxon>
    </lineage>
</organism>
<keyword evidence="5" id="KW-1185">Reference proteome</keyword>
<evidence type="ECO:0000256" key="1">
    <source>
        <dbReference type="ARBA" id="ARBA00022679"/>
    </source>
</evidence>
<dbReference type="InterPro" id="IPR011611">
    <property type="entry name" value="PfkB_dom"/>
</dbReference>
<dbReference type="Pfam" id="PF00294">
    <property type="entry name" value="PfkB"/>
    <property type="match status" value="1"/>
</dbReference>
<sequence length="276" mass="29450">MTNGLLCIGDNVVDLYLDRGEFFPGGNALNVAVLARRFGLSDVAYMGIVGNDREGDHVRACMAAEGLSTAHLRRVEGPNGKAQVTHDADGDRVFVASNRGGIRRKLMLRMDEDDLALIAAKGHVHSSCFSYLEPELPRIRASAREVSFDFSTLHDPAYLEQVCPHVTTAFLSGAGLQDTAVSALIGQVLDLGPDTVCVTRGDKGAVWANGQTRIEQPIVPATVVDTMGAGDAFIAGYLVARLRGDTPEQVLQHAAFCAAKACGWEGAWGYPLADIP</sequence>
<dbReference type="InterPro" id="IPR029056">
    <property type="entry name" value="Ribokinase-like"/>
</dbReference>
<dbReference type="InterPro" id="IPR002173">
    <property type="entry name" value="Carboh/pur_kinase_PfkB_CS"/>
</dbReference>
<dbReference type="RefSeq" id="WP_105515916.1">
    <property type="nucleotide sequence ID" value="NZ_PVEP01000009.1"/>
</dbReference>
<protein>
    <submittedName>
        <fullName evidence="4">Fructoselysine 6-kinase</fullName>
    </submittedName>
</protein>
<dbReference type="PANTHER" id="PTHR10584">
    <property type="entry name" value="SUGAR KINASE"/>
    <property type="match status" value="1"/>
</dbReference>
<dbReference type="OrthoDB" id="9775849at2"/>
<reference evidence="4 5" key="1">
    <citation type="submission" date="2018-02" db="EMBL/GenBank/DDBJ databases">
        <title>Genomic Encyclopedia of Archaeal and Bacterial Type Strains, Phase II (KMG-II): from individual species to whole genera.</title>
        <authorList>
            <person name="Goeker M."/>
        </authorList>
    </citation>
    <scope>NUCLEOTIDE SEQUENCE [LARGE SCALE GENOMIC DNA]</scope>
    <source>
        <strain evidence="4 5">DSM 18921</strain>
    </source>
</reference>
<evidence type="ECO:0000256" key="2">
    <source>
        <dbReference type="ARBA" id="ARBA00022777"/>
    </source>
</evidence>
<keyword evidence="1" id="KW-0808">Transferase</keyword>
<dbReference type="PANTHER" id="PTHR10584:SF166">
    <property type="entry name" value="RIBOKINASE"/>
    <property type="match status" value="1"/>
</dbReference>
<dbReference type="GO" id="GO:0016301">
    <property type="term" value="F:kinase activity"/>
    <property type="evidence" value="ECO:0007669"/>
    <property type="project" value="UniProtKB-KW"/>
</dbReference>
<evidence type="ECO:0000313" key="4">
    <source>
        <dbReference type="EMBL" id="PQV55375.1"/>
    </source>
</evidence>
<gene>
    <name evidence="4" type="ORF">LX70_03336</name>
</gene>